<feature type="transmembrane region" description="Helical" evidence="11">
    <location>
        <begin position="299"/>
        <end position="319"/>
    </location>
</feature>
<evidence type="ECO:0000256" key="3">
    <source>
        <dbReference type="ARBA" id="ARBA00022516"/>
    </source>
</evidence>
<keyword evidence="7 11" id="KW-1133">Transmembrane helix</keyword>
<comment type="pathway">
    <text evidence="2">Lipid metabolism; fatty acid biosynthesis.</text>
</comment>
<comment type="subcellular location">
    <subcellularLocation>
        <location evidence="1">Membrane</location>
        <topology evidence="1">Multi-pass membrane protein</topology>
    </subcellularLocation>
</comment>
<reference evidence="14" key="1">
    <citation type="submission" date="2022-11" db="UniProtKB">
        <authorList>
            <consortium name="WormBaseParasite"/>
        </authorList>
    </citation>
    <scope>IDENTIFICATION</scope>
</reference>
<feature type="transmembrane region" description="Helical" evidence="11">
    <location>
        <begin position="243"/>
        <end position="262"/>
    </location>
</feature>
<keyword evidence="4 11" id="KW-0808">Transferase</keyword>
<proteinExistence type="inferred from homology"/>
<keyword evidence="8 11" id="KW-0443">Lipid metabolism</keyword>
<comment type="similarity">
    <text evidence="11">Belongs to the ELO family.</text>
</comment>
<dbReference type="GO" id="GO:0042761">
    <property type="term" value="P:very long-chain fatty acid biosynthetic process"/>
    <property type="evidence" value="ECO:0007669"/>
    <property type="project" value="TreeGrafter"/>
</dbReference>
<evidence type="ECO:0000256" key="12">
    <source>
        <dbReference type="SAM" id="MobiDB-lite"/>
    </source>
</evidence>
<comment type="catalytic activity">
    <reaction evidence="11">
        <text>a very-long-chain acyl-CoA + malonyl-CoA + H(+) = a very-long-chain 3-oxoacyl-CoA + CO2 + CoA</text>
        <dbReference type="Rhea" id="RHEA:32727"/>
        <dbReference type="ChEBI" id="CHEBI:15378"/>
        <dbReference type="ChEBI" id="CHEBI:16526"/>
        <dbReference type="ChEBI" id="CHEBI:57287"/>
        <dbReference type="ChEBI" id="CHEBI:57384"/>
        <dbReference type="ChEBI" id="CHEBI:90725"/>
        <dbReference type="ChEBI" id="CHEBI:90736"/>
        <dbReference type="EC" id="2.3.1.199"/>
    </reaction>
</comment>
<dbReference type="EC" id="2.3.1.199" evidence="11"/>
<feature type="transmembrane region" description="Helical" evidence="11">
    <location>
        <begin position="179"/>
        <end position="197"/>
    </location>
</feature>
<evidence type="ECO:0000256" key="9">
    <source>
        <dbReference type="ARBA" id="ARBA00023136"/>
    </source>
</evidence>
<dbReference type="GO" id="GO:0030148">
    <property type="term" value="P:sphingolipid biosynthetic process"/>
    <property type="evidence" value="ECO:0007669"/>
    <property type="project" value="TreeGrafter"/>
</dbReference>
<evidence type="ECO:0000256" key="4">
    <source>
        <dbReference type="ARBA" id="ARBA00022679"/>
    </source>
</evidence>
<keyword evidence="6 11" id="KW-0276">Fatty acid metabolism</keyword>
<organism evidence="13 14">
    <name type="scientific">Plectus sambesii</name>
    <dbReference type="NCBI Taxonomy" id="2011161"/>
    <lineage>
        <taxon>Eukaryota</taxon>
        <taxon>Metazoa</taxon>
        <taxon>Ecdysozoa</taxon>
        <taxon>Nematoda</taxon>
        <taxon>Chromadorea</taxon>
        <taxon>Plectida</taxon>
        <taxon>Plectina</taxon>
        <taxon>Plectoidea</taxon>
        <taxon>Plectidae</taxon>
        <taxon>Plectus</taxon>
    </lineage>
</organism>
<evidence type="ECO:0000313" key="13">
    <source>
        <dbReference type="Proteomes" id="UP000887566"/>
    </source>
</evidence>
<evidence type="ECO:0000256" key="5">
    <source>
        <dbReference type="ARBA" id="ARBA00022692"/>
    </source>
</evidence>
<dbReference type="PROSITE" id="PS01188">
    <property type="entry name" value="ELO"/>
    <property type="match status" value="1"/>
</dbReference>
<evidence type="ECO:0000256" key="11">
    <source>
        <dbReference type="RuleBase" id="RU361115"/>
    </source>
</evidence>
<accession>A0A914VP45</accession>
<feature type="transmembrane region" description="Helical" evidence="11">
    <location>
        <begin position="129"/>
        <end position="159"/>
    </location>
</feature>
<dbReference type="InterPro" id="IPR002076">
    <property type="entry name" value="ELO_fam"/>
</dbReference>
<feature type="transmembrane region" description="Helical" evidence="11">
    <location>
        <begin position="99"/>
        <end position="117"/>
    </location>
</feature>
<dbReference type="GO" id="GO:0019367">
    <property type="term" value="P:fatty acid elongation, saturated fatty acid"/>
    <property type="evidence" value="ECO:0007669"/>
    <property type="project" value="TreeGrafter"/>
</dbReference>
<dbReference type="PANTHER" id="PTHR11157:SF12">
    <property type="entry name" value="ELONGATION OF VERY LONG CHAIN FATTY ACIDS PROTEIN 4"/>
    <property type="match status" value="1"/>
</dbReference>
<evidence type="ECO:0000256" key="6">
    <source>
        <dbReference type="ARBA" id="ARBA00022832"/>
    </source>
</evidence>
<evidence type="ECO:0000313" key="14">
    <source>
        <dbReference type="WBParaSite" id="PSAMB.scaffold2301size24046.g17284.t1"/>
    </source>
</evidence>
<evidence type="ECO:0000256" key="10">
    <source>
        <dbReference type="ARBA" id="ARBA00023160"/>
    </source>
</evidence>
<keyword evidence="9 11" id="KW-0472">Membrane</keyword>
<dbReference type="GO" id="GO:0009922">
    <property type="term" value="F:fatty acid elongase activity"/>
    <property type="evidence" value="ECO:0007669"/>
    <property type="project" value="UniProtKB-EC"/>
</dbReference>
<keyword evidence="13" id="KW-1185">Reference proteome</keyword>
<feature type="region of interest" description="Disordered" evidence="12">
    <location>
        <begin position="329"/>
        <end position="352"/>
    </location>
</feature>
<dbReference type="Proteomes" id="UP000887566">
    <property type="component" value="Unplaced"/>
</dbReference>
<dbReference type="InterPro" id="IPR030457">
    <property type="entry name" value="ELO_CS"/>
</dbReference>
<sequence>MNLRHSGLPADLQTYAVLILVKVNDVYFSFANTFTPIALPYFDIVSHLTGRPTGPTMADLMRLPIETAIKLYEGYLWTLTFADSRVDQFPLMSSPKYTAYWTLSYLVFVLLVGPYIMSRRAAFELRWILVIYNLAMMLLNLYIAVEVLIVSAQAGYSYICEPVDYSRSALSMRMAAVLWWFYASKLFEFADSVFFILRKKFNQLTFLHVYHHSTMFCLWWIGVRWVAGGSAFFGAMLNSSVHTLMYSYYGLTAAFPHVNFWWKKYLTVVQMIQFCVAFMHGAIGLYVDCPFPRWMGWALLLYMVSFIVLFANFYLHAYITKKPKKSVRNEAHESNGNGFHAVGRVSAKSKED</sequence>
<evidence type="ECO:0000256" key="7">
    <source>
        <dbReference type="ARBA" id="ARBA00022989"/>
    </source>
</evidence>
<evidence type="ECO:0000256" key="8">
    <source>
        <dbReference type="ARBA" id="ARBA00023098"/>
    </source>
</evidence>
<dbReference type="WBParaSite" id="PSAMB.scaffold2301size24046.g17284.t1">
    <property type="protein sequence ID" value="PSAMB.scaffold2301size24046.g17284.t1"/>
    <property type="gene ID" value="PSAMB.scaffold2301size24046.g17284"/>
</dbReference>
<feature type="transmembrane region" description="Helical" evidence="11">
    <location>
        <begin position="269"/>
        <end position="287"/>
    </location>
</feature>
<dbReference type="AlphaFoldDB" id="A0A914VP45"/>
<dbReference type="Pfam" id="PF01151">
    <property type="entry name" value="ELO"/>
    <property type="match status" value="1"/>
</dbReference>
<dbReference type="GO" id="GO:0034625">
    <property type="term" value="P:fatty acid elongation, monounsaturated fatty acid"/>
    <property type="evidence" value="ECO:0007669"/>
    <property type="project" value="TreeGrafter"/>
</dbReference>
<protein>
    <recommendedName>
        <fullName evidence="11">Elongation of very long chain fatty acids protein</fullName>
        <ecNumber evidence="11">2.3.1.199</ecNumber>
    </recommendedName>
    <alternativeName>
        <fullName evidence="11">Very-long-chain 3-oxoacyl-CoA synthase</fullName>
    </alternativeName>
</protein>
<dbReference type="GO" id="GO:0005789">
    <property type="term" value="C:endoplasmic reticulum membrane"/>
    <property type="evidence" value="ECO:0007669"/>
    <property type="project" value="TreeGrafter"/>
</dbReference>
<evidence type="ECO:0000256" key="2">
    <source>
        <dbReference type="ARBA" id="ARBA00005194"/>
    </source>
</evidence>
<keyword evidence="3 11" id="KW-0444">Lipid biosynthesis</keyword>
<dbReference type="PANTHER" id="PTHR11157">
    <property type="entry name" value="FATTY ACID ACYL TRANSFERASE-RELATED"/>
    <property type="match status" value="1"/>
</dbReference>
<dbReference type="GO" id="GO:0034626">
    <property type="term" value="P:fatty acid elongation, polyunsaturated fatty acid"/>
    <property type="evidence" value="ECO:0007669"/>
    <property type="project" value="TreeGrafter"/>
</dbReference>
<evidence type="ECO:0000256" key="1">
    <source>
        <dbReference type="ARBA" id="ARBA00004141"/>
    </source>
</evidence>
<name>A0A914VP45_9BILA</name>
<keyword evidence="5 11" id="KW-0812">Transmembrane</keyword>
<keyword evidence="10 11" id="KW-0275">Fatty acid biosynthesis</keyword>